<dbReference type="InterPro" id="IPR010865">
    <property type="entry name" value="DUF1499"/>
</dbReference>
<evidence type="ECO:0000313" key="1">
    <source>
        <dbReference type="EMBL" id="AFZ51498.1"/>
    </source>
</evidence>
<dbReference type="STRING" id="13035.Dacsa_2945"/>
<proteinExistence type="predicted"/>
<dbReference type="eggNOG" id="COG4446">
    <property type="taxonomic scope" value="Bacteria"/>
</dbReference>
<organism evidence="1 2">
    <name type="scientific">Dactylococcopsis salina (strain PCC 8305)</name>
    <name type="common">Myxobactron salinum</name>
    <dbReference type="NCBI Taxonomy" id="13035"/>
    <lineage>
        <taxon>Bacteria</taxon>
        <taxon>Bacillati</taxon>
        <taxon>Cyanobacteriota</taxon>
        <taxon>Cyanophyceae</taxon>
        <taxon>Nodosilineales</taxon>
        <taxon>Cymatolegaceae</taxon>
        <taxon>Dactylococcopsis</taxon>
    </lineage>
</organism>
<keyword evidence="2" id="KW-1185">Reference proteome</keyword>
<name>K9YZE2_DACS8</name>
<dbReference type="EMBL" id="CP003944">
    <property type="protein sequence ID" value="AFZ51498.1"/>
    <property type="molecule type" value="Genomic_DNA"/>
</dbReference>
<accession>K9YZE2</accession>
<evidence type="ECO:0008006" key="3">
    <source>
        <dbReference type="Google" id="ProtNLM"/>
    </source>
</evidence>
<reference evidence="1" key="1">
    <citation type="submission" date="2012-04" db="EMBL/GenBank/DDBJ databases">
        <title>Finished genome of Dactylococcopsis salina PCC 8305.</title>
        <authorList>
            <consortium name="US DOE Joint Genome Institute"/>
            <person name="Gugger M."/>
            <person name="Coursin T."/>
            <person name="Rippka R."/>
            <person name="Tandeau De Marsac N."/>
            <person name="Huntemann M."/>
            <person name="Wei C.-L."/>
            <person name="Han J."/>
            <person name="Detter J.C."/>
            <person name="Han C."/>
            <person name="Tapia R."/>
            <person name="Daligault H."/>
            <person name="Chen A."/>
            <person name="Krypides N."/>
            <person name="Mavromatis K."/>
            <person name="Markowitz V."/>
            <person name="Szeto E."/>
            <person name="Ivanova N."/>
            <person name="Ovchinnikova G."/>
            <person name="Pagani I."/>
            <person name="Pati A."/>
            <person name="Goodwin L."/>
            <person name="Peters L."/>
            <person name="Pitluck S."/>
            <person name="Woyke T."/>
            <person name="Kerfeld C."/>
        </authorList>
    </citation>
    <scope>NUCLEOTIDE SEQUENCE [LARGE SCALE GENOMIC DNA]</scope>
    <source>
        <strain evidence="1">PCC 8305</strain>
    </source>
</reference>
<dbReference type="AlphaFoldDB" id="K9YZE2"/>
<dbReference type="Proteomes" id="UP000010482">
    <property type="component" value="Chromosome"/>
</dbReference>
<dbReference type="PATRIC" id="fig|13035.3.peg.3359"/>
<dbReference type="RefSeq" id="WP_015230478.1">
    <property type="nucleotide sequence ID" value="NC_019780.1"/>
</dbReference>
<dbReference type="PANTHER" id="PTHR34801">
    <property type="entry name" value="EXPRESSED PROTEIN"/>
    <property type="match status" value="1"/>
</dbReference>
<dbReference type="KEGG" id="dsl:Dacsa_2945"/>
<protein>
    <recommendedName>
        <fullName evidence="3">DUF1499 domain-containing protein</fullName>
    </recommendedName>
</protein>
<gene>
    <name evidence="1" type="ORF">Dacsa_2945</name>
</gene>
<dbReference type="Pfam" id="PF07386">
    <property type="entry name" value="DUF1499"/>
    <property type="match status" value="1"/>
</dbReference>
<dbReference type="PANTHER" id="PTHR34801:SF6">
    <property type="entry name" value="SLL1620 PROTEIN"/>
    <property type="match status" value="1"/>
</dbReference>
<dbReference type="OrthoDB" id="9793534at2"/>
<evidence type="ECO:0000313" key="2">
    <source>
        <dbReference type="Proteomes" id="UP000010482"/>
    </source>
</evidence>
<sequence>MTLQLIPSLFLSLIIGCSIWLINPTVTLAETSLQVASIFSFSGEQPKNLGVKNGQLADCPETPNCVSSQSKDVTHQIEPLTYSSSGKEAWKKLQTILEATDNAEVIEAENNYLYATYTSQIMGFVDDVEFYLDPQEKLIHVRSASRLGESDLGVNRNRIETIREQFQG</sequence>
<dbReference type="PIRSF" id="PIRSF026426">
    <property type="entry name" value="DUF1499"/>
    <property type="match status" value="1"/>
</dbReference>
<dbReference type="HOGENOM" id="CLU_105603_1_0_3"/>